<evidence type="ECO:0000313" key="3">
    <source>
        <dbReference type="Proteomes" id="UP000632273"/>
    </source>
</evidence>
<protein>
    <recommendedName>
        <fullName evidence="1">DUF4296 domain-containing protein</fullName>
    </recommendedName>
</protein>
<dbReference type="Proteomes" id="UP000632273">
    <property type="component" value="Unassembled WGS sequence"/>
</dbReference>
<reference evidence="3" key="1">
    <citation type="journal article" date="2019" name="Int. J. Syst. Evol. Microbiol.">
        <title>The Global Catalogue of Microorganisms (GCM) 10K type strain sequencing project: providing services to taxonomists for standard genome sequencing and annotation.</title>
        <authorList>
            <consortium name="The Broad Institute Genomics Platform"/>
            <consortium name="The Broad Institute Genome Sequencing Center for Infectious Disease"/>
            <person name="Wu L."/>
            <person name="Ma J."/>
        </authorList>
    </citation>
    <scope>NUCLEOTIDE SEQUENCE [LARGE SCALE GENOMIC DNA]</scope>
    <source>
        <strain evidence="3">CGMCC 1.15197</strain>
    </source>
</reference>
<dbReference type="InterPro" id="IPR025381">
    <property type="entry name" value="DUF4296"/>
</dbReference>
<evidence type="ECO:0000313" key="2">
    <source>
        <dbReference type="EMBL" id="GGF23775.1"/>
    </source>
</evidence>
<dbReference type="RefSeq" id="WP_188815762.1">
    <property type="nucleotide sequence ID" value="NZ_BMHT01000008.1"/>
</dbReference>
<feature type="domain" description="DUF4296" evidence="1">
    <location>
        <begin position="32"/>
        <end position="117"/>
    </location>
</feature>
<name>A0ABQ1UQ36_9BACT</name>
<organism evidence="2 3">
    <name type="scientific">Hymenobacter cavernae</name>
    <dbReference type="NCBI Taxonomy" id="2044852"/>
    <lineage>
        <taxon>Bacteria</taxon>
        <taxon>Pseudomonadati</taxon>
        <taxon>Bacteroidota</taxon>
        <taxon>Cytophagia</taxon>
        <taxon>Cytophagales</taxon>
        <taxon>Hymenobacteraceae</taxon>
        <taxon>Hymenobacter</taxon>
    </lineage>
</organism>
<sequence>MKNLRSHLRLTFALSLTVLLMQCQRPEEPVRPALLLPKEKMASLLINLHIAEAQVEASRLAPDSARAMFNQLRRDLFWRYETTDSAFYQSYRYYAVHDKDLDKIYGDVIDSLSVRETKLGEKK</sequence>
<dbReference type="EMBL" id="BMHT01000008">
    <property type="protein sequence ID" value="GGF23775.1"/>
    <property type="molecule type" value="Genomic_DNA"/>
</dbReference>
<evidence type="ECO:0000259" key="1">
    <source>
        <dbReference type="Pfam" id="PF14129"/>
    </source>
</evidence>
<accession>A0ABQ1UQ36</accession>
<keyword evidence="3" id="KW-1185">Reference proteome</keyword>
<dbReference type="Pfam" id="PF14129">
    <property type="entry name" value="DUF4296"/>
    <property type="match status" value="1"/>
</dbReference>
<proteinExistence type="predicted"/>
<comment type="caution">
    <text evidence="2">The sequence shown here is derived from an EMBL/GenBank/DDBJ whole genome shotgun (WGS) entry which is preliminary data.</text>
</comment>
<gene>
    <name evidence="2" type="ORF">GCM10011383_39290</name>
</gene>